<accession>A0ABQ8BEV4</accession>
<protein>
    <submittedName>
        <fullName evidence="1">Uncharacterized protein</fullName>
    </submittedName>
</protein>
<comment type="caution">
    <text evidence="1">The sequence shown here is derived from an EMBL/GenBank/DDBJ whole genome shotgun (WGS) entry which is preliminary data.</text>
</comment>
<evidence type="ECO:0000313" key="1">
    <source>
        <dbReference type="EMBL" id="KAH0903329.1"/>
    </source>
</evidence>
<dbReference type="Proteomes" id="UP000824890">
    <property type="component" value="Unassembled WGS sequence"/>
</dbReference>
<evidence type="ECO:0000313" key="2">
    <source>
        <dbReference type="Proteomes" id="UP000824890"/>
    </source>
</evidence>
<keyword evidence="2" id="KW-1185">Reference proteome</keyword>
<proteinExistence type="predicted"/>
<gene>
    <name evidence="1" type="ORF">HID58_042832</name>
</gene>
<reference evidence="1 2" key="1">
    <citation type="submission" date="2021-05" db="EMBL/GenBank/DDBJ databases">
        <title>Genome Assembly of Synthetic Allotetraploid Brassica napus Reveals Homoeologous Exchanges between Subgenomes.</title>
        <authorList>
            <person name="Davis J.T."/>
        </authorList>
    </citation>
    <scope>NUCLEOTIDE SEQUENCE [LARGE SCALE GENOMIC DNA]</scope>
    <source>
        <strain evidence="2">cv. Da-Ae</strain>
        <tissue evidence="1">Seedling</tissue>
    </source>
</reference>
<dbReference type="EMBL" id="JAGKQM010000011">
    <property type="protein sequence ID" value="KAH0903329.1"/>
    <property type="molecule type" value="Genomic_DNA"/>
</dbReference>
<name>A0ABQ8BEV4_BRANA</name>
<sequence length="259" mass="29370">MRVFHLASIDYIEDLVTYNAADHNVEQVLIWISSSGEKRLKLASVSKIVPRQRTVRRHSSFSCETVKRKLGRGGAEAGGAGETMTSPVIKLFSASPCHEPRRSSSLSLRLCIARRQRSYDVVHIHRRPWPPLFIVRELDHIIVLEYGDETGSELEYGDETGGELDPATRRPTTTLKPVTSLIHTTNLRFLQDQSRDGMSHRLRFIKILILMSPPTVHQTTFTYSNLTVEGSLGEREAKTLWKLMLAVSVPFSFVEMKRI</sequence>
<organism evidence="1 2">
    <name type="scientific">Brassica napus</name>
    <name type="common">Rape</name>
    <dbReference type="NCBI Taxonomy" id="3708"/>
    <lineage>
        <taxon>Eukaryota</taxon>
        <taxon>Viridiplantae</taxon>
        <taxon>Streptophyta</taxon>
        <taxon>Embryophyta</taxon>
        <taxon>Tracheophyta</taxon>
        <taxon>Spermatophyta</taxon>
        <taxon>Magnoliopsida</taxon>
        <taxon>eudicotyledons</taxon>
        <taxon>Gunneridae</taxon>
        <taxon>Pentapetalae</taxon>
        <taxon>rosids</taxon>
        <taxon>malvids</taxon>
        <taxon>Brassicales</taxon>
        <taxon>Brassicaceae</taxon>
        <taxon>Brassiceae</taxon>
        <taxon>Brassica</taxon>
    </lineage>
</organism>